<sequence>FRLFRYGFVAPVMVPESSASNSPSALINKWNQKTPPSNVQLDFLKKSMTADVTDGVVFGAEALLENWRLLRLHFAVYNTGSRPLGTRPARGWRVPLGPAVEVRRMVQSDWLGWVCPPIQVCPLHWSVSVAVHCDWLMARAVPIKCVRCNKACPLQ</sequence>
<evidence type="ECO:0000313" key="1">
    <source>
        <dbReference type="EMBL" id="KAE9261116.1"/>
    </source>
</evidence>
<comment type="caution">
    <text evidence="1">The sequence shown here is derived from an EMBL/GenBank/DDBJ whole genome shotgun (WGS) entry which is preliminary data.</text>
</comment>
<evidence type="ECO:0000313" key="2">
    <source>
        <dbReference type="Proteomes" id="UP000434957"/>
    </source>
</evidence>
<dbReference type="EMBL" id="QXFT01010638">
    <property type="protein sequence ID" value="KAE9261116.1"/>
    <property type="molecule type" value="Genomic_DNA"/>
</dbReference>
<gene>
    <name evidence="1" type="ORF">PR003_g34071</name>
</gene>
<accession>A0A6A4ATR6</accession>
<keyword evidence="2" id="KW-1185">Reference proteome</keyword>
<proteinExistence type="predicted"/>
<dbReference type="Proteomes" id="UP000434957">
    <property type="component" value="Unassembled WGS sequence"/>
</dbReference>
<organism evidence="1 2">
    <name type="scientific">Phytophthora rubi</name>
    <dbReference type="NCBI Taxonomy" id="129364"/>
    <lineage>
        <taxon>Eukaryota</taxon>
        <taxon>Sar</taxon>
        <taxon>Stramenopiles</taxon>
        <taxon>Oomycota</taxon>
        <taxon>Peronosporomycetes</taxon>
        <taxon>Peronosporales</taxon>
        <taxon>Peronosporaceae</taxon>
        <taxon>Phytophthora</taxon>
    </lineage>
</organism>
<feature type="non-terminal residue" evidence="1">
    <location>
        <position position="1"/>
    </location>
</feature>
<protein>
    <submittedName>
        <fullName evidence="1">Uncharacterized protein</fullName>
    </submittedName>
</protein>
<name>A0A6A4ATR6_9STRA</name>
<reference evidence="1 2" key="1">
    <citation type="submission" date="2018-08" db="EMBL/GenBank/DDBJ databases">
        <title>Genomic investigation of the strawberry pathogen Phytophthora fragariae indicates pathogenicity is determined by transcriptional variation in three key races.</title>
        <authorList>
            <person name="Adams T.M."/>
            <person name="Armitage A.D."/>
            <person name="Sobczyk M.K."/>
            <person name="Bates H.J."/>
            <person name="Dunwell J.M."/>
            <person name="Nellist C.F."/>
            <person name="Harrison R.J."/>
        </authorList>
    </citation>
    <scope>NUCLEOTIDE SEQUENCE [LARGE SCALE GENOMIC DNA]</scope>
    <source>
        <strain evidence="1 2">SCRP333</strain>
    </source>
</reference>
<dbReference type="AlphaFoldDB" id="A0A6A4ATR6"/>